<comment type="function">
    <text evidence="1">Negative regulator of transcription elongation.</text>
</comment>
<feature type="compositionally biased region" description="Basic residues" evidence="8">
    <location>
        <begin position="154"/>
        <end position="164"/>
    </location>
</feature>
<organism evidence="11 12">
    <name type="scientific">Exophiala spinifera</name>
    <dbReference type="NCBI Taxonomy" id="91928"/>
    <lineage>
        <taxon>Eukaryota</taxon>
        <taxon>Fungi</taxon>
        <taxon>Dikarya</taxon>
        <taxon>Ascomycota</taxon>
        <taxon>Pezizomycotina</taxon>
        <taxon>Eurotiomycetes</taxon>
        <taxon>Chaetothyriomycetidae</taxon>
        <taxon>Chaetothyriales</taxon>
        <taxon>Herpotrichiellaceae</taxon>
        <taxon>Exophiala</taxon>
    </lineage>
</organism>
<feature type="compositionally biased region" description="Basic and acidic residues" evidence="8">
    <location>
        <begin position="455"/>
        <end position="467"/>
    </location>
</feature>
<evidence type="ECO:0000313" key="11">
    <source>
        <dbReference type="EMBL" id="KIW15785.1"/>
    </source>
</evidence>
<dbReference type="Pfam" id="PF07500">
    <property type="entry name" value="TFIIS_M"/>
    <property type="match status" value="1"/>
</dbReference>
<feature type="compositionally biased region" description="Polar residues" evidence="8">
    <location>
        <begin position="231"/>
        <end position="250"/>
    </location>
</feature>
<gene>
    <name evidence="11" type="ORF">PV08_05835</name>
</gene>
<feature type="compositionally biased region" description="Basic and acidic residues" evidence="8">
    <location>
        <begin position="409"/>
        <end position="418"/>
    </location>
</feature>
<keyword evidence="5 7" id="KW-0863">Zinc-finger</keyword>
<evidence type="ECO:0000259" key="10">
    <source>
        <dbReference type="PROSITE" id="PS51321"/>
    </source>
</evidence>
<evidence type="ECO:0000256" key="2">
    <source>
        <dbReference type="ARBA" id="ARBA00011050"/>
    </source>
</evidence>
<evidence type="ECO:0000256" key="5">
    <source>
        <dbReference type="ARBA" id="ARBA00022771"/>
    </source>
</evidence>
<dbReference type="HOGENOM" id="CLU_009292_0_0_1"/>
<feature type="compositionally biased region" description="Polar residues" evidence="8">
    <location>
        <begin position="753"/>
        <end position="763"/>
    </location>
</feature>
<dbReference type="GO" id="GO:0005634">
    <property type="term" value="C:nucleus"/>
    <property type="evidence" value="ECO:0007669"/>
    <property type="project" value="TreeGrafter"/>
</dbReference>
<dbReference type="InterPro" id="IPR019786">
    <property type="entry name" value="Zinc_finger_PHD-type_CS"/>
</dbReference>
<dbReference type="OrthoDB" id="79252at2759"/>
<feature type="compositionally biased region" description="Basic residues" evidence="8">
    <location>
        <begin position="1"/>
        <end position="10"/>
    </location>
</feature>
<dbReference type="InterPro" id="IPR012921">
    <property type="entry name" value="SPOC_C"/>
</dbReference>
<dbReference type="Gene3D" id="1.10.472.30">
    <property type="entry name" value="Transcription elongation factor S-II, central domain"/>
    <property type="match status" value="1"/>
</dbReference>
<feature type="compositionally biased region" description="Basic and acidic residues" evidence="8">
    <location>
        <begin position="370"/>
        <end position="402"/>
    </location>
</feature>
<dbReference type="CDD" id="cd21538">
    <property type="entry name" value="SPOC_TFIIS"/>
    <property type="match status" value="1"/>
</dbReference>
<dbReference type="SUPFAM" id="SSF57903">
    <property type="entry name" value="FYVE/PHD zinc finger"/>
    <property type="match status" value="1"/>
</dbReference>
<sequence>MAGKRCHIHLPRVAQASSKNPLTDMQPDEPRRSGRATKGQYTKDRDIQEDAPKKKGKEKASKAKAVEEEEPEETIRCICGTYEEEEDVPRAMICCDKCAAWQHNSCMGLAEDYEAETYFCEQCRPEDHKDLLAAIARGEKPWEEALRKFEEKTKKKGKKGRKSGAGRASEVPSVASQEVKDQTPQPSSTGQKRKLEDSPVVPEVKVSRIQDFHRSYLTHRQNKKARGTPVADTNTNGTKSATPASRPSETPSRRVSKTEYPVPSDVKELDNVRKQAATTLIKLVEQQIKEATKQGEYNLPSGSSAQNVANQMGLNLEAALYHIHAGGSGEPNEAYKAQLRSIPFNLKKNHALAVQLLNGDITPQELAGMDPKDMASEEQKKKDAATMKELEKQHTIVEEQGPRIRRTHKGEEYVDESRQVAAESESSNAPARRPSAMEPAEGDAHSPDVKSPSDIADRPKPTVDTKRQSSANFDIAKVWSNVQGSPDTDGQRFGELPQESPGVAVREPVGPGAKADADIDALLKDEEAESPPYSPQETAAADGTVWRGNINGGNLGRFHAIAKYAAGATPESDTLRMTYDDILPADITIGGRIQPSKADEYLCGLEYSNTSDLVIVYMPEPQNSPDQQEFDKLFRYFKTKERFGVCVQQQTPAIKDIYLIPLNKGQELPTFVKKLETDFPDPAQERMLLVPIVIKNSELPHMKGVNHDGSVDSPLTRGPAVAQTPITPHEGSFESQHASAAAYSQSPAPAGQYGTNGVPNQSFAPQGAPYPGYGQQQPPPPQLPQSPAMANAQKILGPMAGSPAVVQLCAQAPNAGEMEFKIIKECIERNPEAANRLDVLTTMLQETSVAAGGSGGSI</sequence>
<dbReference type="PANTHER" id="PTHR11477:SF11">
    <property type="entry name" value="TRANSCRIPTION FACTOR BYE1"/>
    <property type="match status" value="1"/>
</dbReference>
<dbReference type="InterPro" id="IPR013083">
    <property type="entry name" value="Znf_RING/FYVE/PHD"/>
</dbReference>
<dbReference type="Gene3D" id="3.30.40.10">
    <property type="entry name" value="Zinc/RING finger domain, C3HC4 (zinc finger)"/>
    <property type="match status" value="1"/>
</dbReference>
<dbReference type="SMART" id="SM00510">
    <property type="entry name" value="TFS2M"/>
    <property type="match status" value="1"/>
</dbReference>
<dbReference type="InterPro" id="IPR001965">
    <property type="entry name" value="Znf_PHD"/>
</dbReference>
<dbReference type="PROSITE" id="PS01359">
    <property type="entry name" value="ZF_PHD_1"/>
    <property type="match status" value="1"/>
</dbReference>
<dbReference type="Proteomes" id="UP000053328">
    <property type="component" value="Unassembled WGS sequence"/>
</dbReference>
<accession>A0A0D2BAZ9</accession>
<evidence type="ECO:0000256" key="1">
    <source>
        <dbReference type="ARBA" id="ARBA00002311"/>
    </source>
</evidence>
<keyword evidence="12" id="KW-1185">Reference proteome</keyword>
<dbReference type="InterPro" id="IPR036575">
    <property type="entry name" value="TFIIS_cen_dom_sf"/>
</dbReference>
<dbReference type="VEuPathDB" id="FungiDB:PV08_05835"/>
<dbReference type="InterPro" id="IPR011011">
    <property type="entry name" value="Znf_FYVE_PHD"/>
</dbReference>
<dbReference type="GO" id="GO:0006368">
    <property type="term" value="P:transcription elongation by RNA polymerase II"/>
    <property type="evidence" value="ECO:0007669"/>
    <property type="project" value="TreeGrafter"/>
</dbReference>
<name>A0A0D2BAZ9_9EURO</name>
<dbReference type="RefSeq" id="XP_016236001.1">
    <property type="nucleotide sequence ID" value="XM_016380174.1"/>
</dbReference>
<evidence type="ECO:0000259" key="9">
    <source>
        <dbReference type="PROSITE" id="PS50016"/>
    </source>
</evidence>
<dbReference type="Pfam" id="PF20826">
    <property type="entry name" value="PHD_5"/>
    <property type="match status" value="1"/>
</dbReference>
<dbReference type="GO" id="GO:0031564">
    <property type="term" value="P:transcription antitermination"/>
    <property type="evidence" value="ECO:0007669"/>
    <property type="project" value="TreeGrafter"/>
</dbReference>
<dbReference type="STRING" id="91928.A0A0D2BAZ9"/>
<dbReference type="GO" id="GO:0031440">
    <property type="term" value="P:regulation of mRNA 3'-end processing"/>
    <property type="evidence" value="ECO:0007669"/>
    <property type="project" value="TreeGrafter"/>
</dbReference>
<evidence type="ECO:0000256" key="6">
    <source>
        <dbReference type="ARBA" id="ARBA00022833"/>
    </source>
</evidence>
<feature type="domain" description="PHD-type" evidence="9">
    <location>
        <begin position="74"/>
        <end position="126"/>
    </location>
</feature>
<evidence type="ECO:0000256" key="4">
    <source>
        <dbReference type="ARBA" id="ARBA00022723"/>
    </source>
</evidence>
<dbReference type="AlphaFoldDB" id="A0A0D2BAZ9"/>
<dbReference type="GO" id="GO:0008270">
    <property type="term" value="F:zinc ion binding"/>
    <property type="evidence" value="ECO:0007669"/>
    <property type="project" value="UniProtKB-KW"/>
</dbReference>
<dbReference type="InterPro" id="IPR019787">
    <property type="entry name" value="Znf_PHD-finger"/>
</dbReference>
<feature type="compositionally biased region" description="Basic residues" evidence="8">
    <location>
        <begin position="216"/>
        <end position="226"/>
    </location>
</feature>
<proteinExistence type="inferred from homology"/>
<dbReference type="Pfam" id="PF07744">
    <property type="entry name" value="SPOC"/>
    <property type="match status" value="1"/>
</dbReference>
<dbReference type="PROSITE" id="PS50016">
    <property type="entry name" value="ZF_PHD_2"/>
    <property type="match status" value="1"/>
</dbReference>
<feature type="compositionally biased region" description="Basic and acidic residues" evidence="8">
    <location>
        <begin position="41"/>
        <end position="66"/>
    </location>
</feature>
<feature type="region of interest" description="Disordered" evidence="8">
    <location>
        <begin position="366"/>
        <end position="514"/>
    </location>
</feature>
<dbReference type="PROSITE" id="PS51321">
    <property type="entry name" value="TFIIS_CENTRAL"/>
    <property type="match status" value="1"/>
</dbReference>
<evidence type="ECO:0000256" key="3">
    <source>
        <dbReference type="ARBA" id="ARBA00021616"/>
    </source>
</evidence>
<feature type="compositionally biased region" description="Low complexity" evidence="8">
    <location>
        <begin position="735"/>
        <end position="750"/>
    </location>
</feature>
<dbReference type="SMART" id="SM00249">
    <property type="entry name" value="PHD"/>
    <property type="match status" value="1"/>
</dbReference>
<reference evidence="11 12" key="1">
    <citation type="submission" date="2015-01" db="EMBL/GenBank/DDBJ databases">
        <title>The Genome Sequence of Exophiala spinifera CBS89968.</title>
        <authorList>
            <consortium name="The Broad Institute Genomics Platform"/>
            <person name="Cuomo C."/>
            <person name="de Hoog S."/>
            <person name="Gorbushina A."/>
            <person name="Stielow B."/>
            <person name="Teixiera M."/>
            <person name="Abouelleil A."/>
            <person name="Chapman S.B."/>
            <person name="Priest M."/>
            <person name="Young S.K."/>
            <person name="Wortman J."/>
            <person name="Nusbaum C."/>
            <person name="Birren B."/>
        </authorList>
    </citation>
    <scope>NUCLEOTIDE SEQUENCE [LARGE SCALE GENOMIC DNA]</scope>
    <source>
        <strain evidence="11 12">CBS 89968</strain>
    </source>
</reference>
<dbReference type="InterPro" id="IPR003618">
    <property type="entry name" value="TFIIS_cen_dom"/>
</dbReference>
<dbReference type="InterPro" id="IPR055499">
    <property type="entry name" value="DUF7071"/>
</dbReference>
<dbReference type="PANTHER" id="PTHR11477">
    <property type="entry name" value="TRANSCRIPTION FACTOR S-II ZINC FINGER DOMAIN-CONTAINING PROTEIN"/>
    <property type="match status" value="1"/>
</dbReference>
<dbReference type="Pfam" id="PF23257">
    <property type="entry name" value="DUF7071"/>
    <property type="match status" value="1"/>
</dbReference>
<dbReference type="GO" id="GO:0000977">
    <property type="term" value="F:RNA polymerase II transcription regulatory region sequence-specific DNA binding"/>
    <property type="evidence" value="ECO:0007669"/>
    <property type="project" value="TreeGrafter"/>
</dbReference>
<feature type="region of interest" description="Disordered" evidence="8">
    <location>
        <begin position="151"/>
        <end position="261"/>
    </location>
</feature>
<feature type="compositionally biased region" description="Basic and acidic residues" evidence="8">
    <location>
        <begin position="701"/>
        <end position="710"/>
    </location>
</feature>
<protein>
    <recommendedName>
        <fullName evidence="3">Transcription factor BYE1</fullName>
    </recommendedName>
</protein>
<dbReference type="GO" id="GO:0006362">
    <property type="term" value="P:transcription elongation by RNA polymerase I"/>
    <property type="evidence" value="ECO:0007669"/>
    <property type="project" value="TreeGrafter"/>
</dbReference>
<comment type="similarity">
    <text evidence="2">Belongs to the BYE1 family.</text>
</comment>
<dbReference type="GeneID" id="27332918"/>
<feature type="region of interest" description="Disordered" evidence="8">
    <location>
        <begin position="1"/>
        <end position="69"/>
    </location>
</feature>
<feature type="region of interest" description="Disordered" evidence="8">
    <location>
        <begin position="701"/>
        <end position="788"/>
    </location>
</feature>
<feature type="domain" description="TFIIS central" evidence="10">
    <location>
        <begin position="272"/>
        <end position="402"/>
    </location>
</feature>
<keyword evidence="6" id="KW-0862">Zinc</keyword>
<dbReference type="SUPFAM" id="SSF46942">
    <property type="entry name" value="Elongation factor TFIIS domain 2"/>
    <property type="match status" value="1"/>
</dbReference>
<evidence type="ECO:0000256" key="8">
    <source>
        <dbReference type="SAM" id="MobiDB-lite"/>
    </source>
</evidence>
<dbReference type="EMBL" id="KN847495">
    <property type="protein sequence ID" value="KIW15785.1"/>
    <property type="molecule type" value="Genomic_DNA"/>
</dbReference>
<feature type="compositionally biased region" description="Low complexity" evidence="8">
    <location>
        <begin position="764"/>
        <end position="776"/>
    </location>
</feature>
<evidence type="ECO:0000256" key="7">
    <source>
        <dbReference type="PROSITE-ProRule" id="PRU00146"/>
    </source>
</evidence>
<evidence type="ECO:0000313" key="12">
    <source>
        <dbReference type="Proteomes" id="UP000053328"/>
    </source>
</evidence>
<feature type="compositionally biased region" description="Basic and acidic residues" evidence="8">
    <location>
        <begin position="205"/>
        <end position="214"/>
    </location>
</feature>
<keyword evidence="4" id="KW-0479">Metal-binding</keyword>
<dbReference type="GO" id="GO:0001139">
    <property type="term" value="F:RNA polymerase II complex recruiting activity"/>
    <property type="evidence" value="ECO:0007669"/>
    <property type="project" value="TreeGrafter"/>
</dbReference>